<keyword evidence="2" id="KW-1185">Reference proteome</keyword>
<reference evidence="1 2" key="1">
    <citation type="submission" date="2024-04" db="EMBL/GenBank/DDBJ databases">
        <title>Tritrichomonas musculus Genome.</title>
        <authorList>
            <person name="Alves-Ferreira E."/>
            <person name="Grigg M."/>
            <person name="Lorenzi H."/>
            <person name="Galac M."/>
        </authorList>
    </citation>
    <scope>NUCLEOTIDE SEQUENCE [LARGE SCALE GENOMIC DNA]</scope>
    <source>
        <strain evidence="1 2">EAF2021</strain>
    </source>
</reference>
<name>A0ABR2KX30_9EUKA</name>
<organism evidence="1 2">
    <name type="scientific">Tritrichomonas musculus</name>
    <dbReference type="NCBI Taxonomy" id="1915356"/>
    <lineage>
        <taxon>Eukaryota</taxon>
        <taxon>Metamonada</taxon>
        <taxon>Parabasalia</taxon>
        <taxon>Tritrichomonadida</taxon>
        <taxon>Tritrichomonadidae</taxon>
        <taxon>Tritrichomonas</taxon>
    </lineage>
</organism>
<evidence type="ECO:0008006" key="3">
    <source>
        <dbReference type="Google" id="ProtNLM"/>
    </source>
</evidence>
<dbReference type="InterPro" id="IPR016024">
    <property type="entry name" value="ARM-type_fold"/>
</dbReference>
<accession>A0ABR2KX30</accession>
<proteinExistence type="predicted"/>
<protein>
    <recommendedName>
        <fullName evidence="3">Importin N-terminal domain-containing protein</fullName>
    </recommendedName>
</protein>
<gene>
    <name evidence="1" type="ORF">M9Y10_024129</name>
</gene>
<dbReference type="EMBL" id="JAPFFF010000003">
    <property type="protein sequence ID" value="KAK8895659.1"/>
    <property type="molecule type" value="Genomic_DNA"/>
</dbReference>
<comment type="caution">
    <text evidence="1">The sequence shown here is derived from an EMBL/GenBank/DDBJ whole genome shotgun (WGS) entry which is preliminary data.</text>
</comment>
<dbReference type="Proteomes" id="UP001470230">
    <property type="component" value="Unassembled WGS sequence"/>
</dbReference>
<evidence type="ECO:0000313" key="1">
    <source>
        <dbReference type="EMBL" id="KAK8895659.1"/>
    </source>
</evidence>
<evidence type="ECO:0000313" key="2">
    <source>
        <dbReference type="Proteomes" id="UP001470230"/>
    </source>
</evidence>
<sequence>MDNDTIFHLLQCFRSGNEELMMAASNELMSFYSTPDSLPILSSLYLLTKDNFLKKSILIGIDKALTDKNLSDIDYEQLTILQDNLILMLTQETDAHLLSKIEEFFTPILKKFQKSWPSLDNYIFSNDLANVNVYFTIFNLYVIKTKKIEDCDEIIEFARPKLQYAFQNDTPLQGILSAFCFIATLSYKMVHPNFIWEFTDEFKSFFQKLCFNGVDHSLIKSFLTLLCYIEGGIESSQFTKRVCPIDDIIRYCLSPDSNYSDCIHLRIFINKSLTVSELEFETLMALITNLIQVSKKLYSMEIDVQTQQIDDYFPILKFIPISQRRECCFLHIQNLIQENTPASICTALSIYKGAIISGVFFDQNDLEFFIQCYNINHLGVKMVASSTLVDISEELSNDIEKNPSLLIGAFCQDLNYSLTLPIEIREQFVLSIFEVIQSILIFCVDFPDEVYDVLLKCFLNYIQNGTQIEQFKALYNLMQIIQQSSIIALLPEISNLPFQLLLTNDPSLKEIAYKILEIYVKLYPKNTDVPGILEAILCEPDSECSIYASIIGYIAIEFGTNEQIKNIILSRIPLFLAKSQGNEIQNSNDVNWGNAISALFFIMSAYNEIKKSLFPQVINSIANLIQAKGTNDDNISSISKGIEIFSMNDQSLNFKPEVFNPIFIQIKARLCKELFVDDNLFELLELMTNFIKCSDIPEIDSFVYLAIRRFISLMKSDEKRDIKGIQATSNFMRTVFGNYNSEQMESMGKQLVGVVLDQLTANESSSVLEGHLILVLSSIALIHFKCFDGYIDKLLTFLISKFETSISNTAKNIAYFFKNLAQHNLFNKDKSVLLWNLLISRLSKPECITPTILILNDNIISALISIEKTINLLPIDDFYSLISPFLPCYTDTYELFDIYLSLLSFYPQMNNENKNNFIIVLISFISYEQSASFFNAAKDFERTDLLVLLISLIREKLDSIDNRESFINSTFPNNDQKVTFINSFNYLIGIVQHQEESQEKTN</sequence>
<dbReference type="SUPFAM" id="SSF48371">
    <property type="entry name" value="ARM repeat"/>
    <property type="match status" value="1"/>
</dbReference>